<keyword evidence="4" id="KW-1185">Reference proteome</keyword>
<dbReference type="AlphaFoldDB" id="A0A4R1MZ36"/>
<evidence type="ECO:0000313" key="4">
    <source>
        <dbReference type="Proteomes" id="UP000294545"/>
    </source>
</evidence>
<dbReference type="OrthoDB" id="8905397at2"/>
<dbReference type="Pfam" id="PF14232">
    <property type="entry name" value="DUF4334"/>
    <property type="match status" value="1"/>
</dbReference>
<dbReference type="RefSeq" id="WP_132281219.1">
    <property type="nucleotide sequence ID" value="NZ_SMGQ01000011.1"/>
</dbReference>
<dbReference type="Pfam" id="PF14231">
    <property type="entry name" value="GXWXG"/>
    <property type="match status" value="1"/>
</dbReference>
<gene>
    <name evidence="3" type="ORF">EDC19_0938</name>
</gene>
<reference evidence="3 4" key="1">
    <citation type="submission" date="2019-03" db="EMBL/GenBank/DDBJ databases">
        <title>Genomic Encyclopedia of Type Strains, Phase IV (KMG-IV): sequencing the most valuable type-strain genomes for metagenomic binning, comparative biology and taxonomic classification.</title>
        <authorList>
            <person name="Goeker M."/>
        </authorList>
    </citation>
    <scope>NUCLEOTIDE SEQUENCE [LARGE SCALE GENOMIC DNA]</scope>
    <source>
        <strain evidence="3 4">DSM 24176</strain>
    </source>
</reference>
<dbReference type="InterPro" id="IPR025568">
    <property type="entry name" value="DUF4334"/>
</dbReference>
<protein>
    <submittedName>
        <fullName evidence="3">Uncharacterized protein DUF4334</fullName>
    </submittedName>
</protein>
<dbReference type="InterPro" id="IPR025951">
    <property type="entry name" value="GXWXG_dom"/>
</dbReference>
<organism evidence="3 4">
    <name type="scientific">Natranaerovirga hydrolytica</name>
    <dbReference type="NCBI Taxonomy" id="680378"/>
    <lineage>
        <taxon>Bacteria</taxon>
        <taxon>Bacillati</taxon>
        <taxon>Bacillota</taxon>
        <taxon>Clostridia</taxon>
        <taxon>Lachnospirales</taxon>
        <taxon>Natranaerovirgaceae</taxon>
        <taxon>Natranaerovirga</taxon>
    </lineage>
</organism>
<evidence type="ECO:0000259" key="1">
    <source>
        <dbReference type="Pfam" id="PF14231"/>
    </source>
</evidence>
<feature type="domain" description="GXWXG" evidence="1">
    <location>
        <begin position="23"/>
        <end position="81"/>
    </location>
</feature>
<evidence type="ECO:0000313" key="3">
    <source>
        <dbReference type="EMBL" id="TCK98516.1"/>
    </source>
</evidence>
<evidence type="ECO:0000259" key="2">
    <source>
        <dbReference type="Pfam" id="PF14232"/>
    </source>
</evidence>
<proteinExistence type="predicted"/>
<sequence>MNENKKQLIKLLEKGTTQQEAFAFYDKLEPVDVEKMVGKWKGKELPSGHPMDGVLTLFPWYGKQFIDKETVHPLVFKERSGKKFLVNPDQVFKYYIKVMKSKILKKMINNRNVNPHKYDWILKCFRTKYSKARLRQIEYRGKVSTAMIYDNVPIIDVFRKLDNNTVIGVMDVKGSFDDLGYFFILKKVN</sequence>
<comment type="caution">
    <text evidence="3">The sequence shown here is derived from an EMBL/GenBank/DDBJ whole genome shotgun (WGS) entry which is preliminary data.</text>
</comment>
<feature type="domain" description="DUF4334" evidence="2">
    <location>
        <begin position="130"/>
        <end position="187"/>
    </location>
</feature>
<dbReference type="Proteomes" id="UP000294545">
    <property type="component" value="Unassembled WGS sequence"/>
</dbReference>
<dbReference type="EMBL" id="SMGQ01000011">
    <property type="protein sequence ID" value="TCK98516.1"/>
    <property type="molecule type" value="Genomic_DNA"/>
</dbReference>
<accession>A0A4R1MZ36</accession>
<name>A0A4R1MZ36_9FIRM</name>
<dbReference type="Gene3D" id="2.40.128.580">
    <property type="entry name" value="GXWXG domain"/>
    <property type="match status" value="1"/>
</dbReference>